<reference evidence="7 8" key="1">
    <citation type="journal article" date="2014" name="Int. J. Syst. Evol. Microbiol.">
        <title>Streptomyces hoynatensis sp. nov., isolated from deep marine sediment.</title>
        <authorList>
            <person name="Veyisoglu A."/>
            <person name="Sahin N."/>
        </authorList>
    </citation>
    <scope>NUCLEOTIDE SEQUENCE [LARGE SCALE GENOMIC DNA]</scope>
    <source>
        <strain evidence="7 8">KCTC 29097</strain>
    </source>
</reference>
<name>A0A3A9YKV6_9ACTN</name>
<evidence type="ECO:0000256" key="3">
    <source>
        <dbReference type="ARBA" id="ARBA00023163"/>
    </source>
</evidence>
<accession>A0A3A9YKV6</accession>
<dbReference type="Gene3D" id="1.10.357.10">
    <property type="entry name" value="Tetracycline Repressor, domain 2"/>
    <property type="match status" value="1"/>
</dbReference>
<dbReference type="Proteomes" id="UP000272474">
    <property type="component" value="Unassembled WGS sequence"/>
</dbReference>
<sequence length="255" mass="26544">MRGRALEAGAGESAAEPTGPTEPAEAAVTVWERPARGARGPAPERSRAEVTAAAVALADESGLAAVTMRRVAGRLGTGPASLYRYVSSRDELIDLMADAMTGEIDLTAPLGGDPVEDLLALASQARALHLSHPWLLDVPPERLRLGPRGLDYLERALTAMAPAALPGHARLETVALLSGLAKLFARTELQAAQTSTERHAAQAGYLARAAAEGTRPLLAAALAESAASGLPEDLQALFERTARRVLAGLLTGDQK</sequence>
<evidence type="ECO:0000259" key="6">
    <source>
        <dbReference type="PROSITE" id="PS50977"/>
    </source>
</evidence>
<organism evidence="7 8">
    <name type="scientific">Streptomyces hoynatensis</name>
    <dbReference type="NCBI Taxonomy" id="1141874"/>
    <lineage>
        <taxon>Bacteria</taxon>
        <taxon>Bacillati</taxon>
        <taxon>Actinomycetota</taxon>
        <taxon>Actinomycetes</taxon>
        <taxon>Kitasatosporales</taxon>
        <taxon>Streptomycetaceae</taxon>
        <taxon>Streptomyces</taxon>
    </lineage>
</organism>
<keyword evidence="1" id="KW-0805">Transcription regulation</keyword>
<dbReference type="OrthoDB" id="2570341at2"/>
<dbReference type="SUPFAM" id="SSF46689">
    <property type="entry name" value="Homeodomain-like"/>
    <property type="match status" value="1"/>
</dbReference>
<dbReference type="Gene3D" id="1.10.10.60">
    <property type="entry name" value="Homeodomain-like"/>
    <property type="match status" value="1"/>
</dbReference>
<dbReference type="PROSITE" id="PS50977">
    <property type="entry name" value="HTH_TETR_2"/>
    <property type="match status" value="1"/>
</dbReference>
<feature type="region of interest" description="Disordered" evidence="5">
    <location>
        <begin position="1"/>
        <end position="47"/>
    </location>
</feature>
<proteinExistence type="predicted"/>
<dbReference type="InterPro" id="IPR050109">
    <property type="entry name" value="HTH-type_TetR-like_transc_reg"/>
</dbReference>
<evidence type="ECO:0000313" key="8">
    <source>
        <dbReference type="Proteomes" id="UP000272474"/>
    </source>
</evidence>
<dbReference type="EMBL" id="RBAL01000035">
    <property type="protein sequence ID" value="RKN35884.1"/>
    <property type="molecule type" value="Genomic_DNA"/>
</dbReference>
<keyword evidence="3" id="KW-0804">Transcription</keyword>
<keyword evidence="8" id="KW-1185">Reference proteome</keyword>
<gene>
    <name evidence="7" type="ORF">D7294_30755</name>
</gene>
<dbReference type="InterPro" id="IPR004111">
    <property type="entry name" value="Repressor_TetR_C"/>
</dbReference>
<evidence type="ECO:0000256" key="2">
    <source>
        <dbReference type="ARBA" id="ARBA00023125"/>
    </source>
</evidence>
<comment type="caution">
    <text evidence="7">The sequence shown here is derived from an EMBL/GenBank/DDBJ whole genome shotgun (WGS) entry which is preliminary data.</text>
</comment>
<dbReference type="Pfam" id="PF00440">
    <property type="entry name" value="TetR_N"/>
    <property type="match status" value="1"/>
</dbReference>
<dbReference type="GO" id="GO:0003700">
    <property type="term" value="F:DNA-binding transcription factor activity"/>
    <property type="evidence" value="ECO:0007669"/>
    <property type="project" value="TreeGrafter"/>
</dbReference>
<evidence type="ECO:0000256" key="5">
    <source>
        <dbReference type="SAM" id="MobiDB-lite"/>
    </source>
</evidence>
<dbReference type="InterPro" id="IPR009057">
    <property type="entry name" value="Homeodomain-like_sf"/>
</dbReference>
<dbReference type="PANTHER" id="PTHR30055:SF151">
    <property type="entry name" value="TRANSCRIPTIONAL REGULATORY PROTEIN"/>
    <property type="match status" value="1"/>
</dbReference>
<evidence type="ECO:0000313" key="7">
    <source>
        <dbReference type="EMBL" id="RKN35884.1"/>
    </source>
</evidence>
<evidence type="ECO:0000256" key="1">
    <source>
        <dbReference type="ARBA" id="ARBA00023015"/>
    </source>
</evidence>
<dbReference type="InterPro" id="IPR036271">
    <property type="entry name" value="Tet_transcr_reg_TetR-rel_C_sf"/>
</dbReference>
<dbReference type="GO" id="GO:0000976">
    <property type="term" value="F:transcription cis-regulatory region binding"/>
    <property type="evidence" value="ECO:0007669"/>
    <property type="project" value="TreeGrafter"/>
</dbReference>
<dbReference type="Pfam" id="PF02909">
    <property type="entry name" value="TetR_C_1"/>
    <property type="match status" value="1"/>
</dbReference>
<dbReference type="AlphaFoldDB" id="A0A3A9YKV6"/>
<feature type="DNA-binding region" description="H-T-H motif" evidence="4">
    <location>
        <begin position="67"/>
        <end position="86"/>
    </location>
</feature>
<protein>
    <submittedName>
        <fullName evidence="7">TetR/AcrR family transcriptional regulator</fullName>
    </submittedName>
</protein>
<dbReference type="InterPro" id="IPR001647">
    <property type="entry name" value="HTH_TetR"/>
</dbReference>
<dbReference type="SUPFAM" id="SSF48498">
    <property type="entry name" value="Tetracyclin repressor-like, C-terminal domain"/>
    <property type="match status" value="1"/>
</dbReference>
<dbReference type="GO" id="GO:0045892">
    <property type="term" value="P:negative regulation of DNA-templated transcription"/>
    <property type="evidence" value="ECO:0007669"/>
    <property type="project" value="InterPro"/>
</dbReference>
<dbReference type="PANTHER" id="PTHR30055">
    <property type="entry name" value="HTH-TYPE TRANSCRIPTIONAL REGULATOR RUTR"/>
    <property type="match status" value="1"/>
</dbReference>
<feature type="compositionally biased region" description="Low complexity" evidence="5">
    <location>
        <begin position="1"/>
        <end position="16"/>
    </location>
</feature>
<keyword evidence="2 4" id="KW-0238">DNA-binding</keyword>
<evidence type="ECO:0000256" key="4">
    <source>
        <dbReference type="PROSITE-ProRule" id="PRU00335"/>
    </source>
</evidence>
<feature type="domain" description="HTH tetR-type" evidence="6">
    <location>
        <begin position="44"/>
        <end position="104"/>
    </location>
</feature>